<comment type="function">
    <text evidence="13">Positively regulates the activity of the minus-end directed microtubule motor protein dynein. May enhance dynein-mediated microtubule sliding by targeting dynein to the microtubule plus end. Required for several dynein- and microtubule-dependent processes.</text>
</comment>
<dbReference type="PROSITE" id="PS50082">
    <property type="entry name" value="WD_REPEATS_2"/>
    <property type="match status" value="7"/>
</dbReference>
<dbReference type="Pfam" id="PF24951">
    <property type="entry name" value="LisH_PAC1"/>
    <property type="match status" value="1"/>
</dbReference>
<dbReference type="SUPFAM" id="SSF50978">
    <property type="entry name" value="WD40 repeat-like"/>
    <property type="match status" value="2"/>
</dbReference>
<dbReference type="FunFam" id="1.20.960.30:FF:000002">
    <property type="entry name" value="Platelet-activating factor acetylhydrolase ib"/>
    <property type="match status" value="1"/>
</dbReference>
<dbReference type="InterPro" id="IPR019775">
    <property type="entry name" value="WD40_repeat_CS"/>
</dbReference>
<evidence type="ECO:0000256" key="9">
    <source>
        <dbReference type="ARBA" id="ARBA00023054"/>
    </source>
</evidence>
<dbReference type="InterPro" id="IPR037190">
    <property type="entry name" value="LIS1_N"/>
</dbReference>
<comment type="domain">
    <text evidence="13">Dimerization mediated by the LisH domain may be required to activate dynein.</text>
</comment>
<keyword evidence="10" id="KW-0508">mRNA splicing</keyword>
<sequence length="450" mass="50367">MVLAQRQKEELNRAIADYLFANGYVKALNAFREESQLAGENDRKYDGLLEKKWTSVIRLQKKVMDLEAKLNEAEKEFQSMQNAIGFGVAGAAPGSGLSDRSDRRDVDAIPRPPAKFTLTGHRSPITRVLFHPHYNVFVSASEDASIKVWDYETGEFEHTLKGHTDSVQDVAFDPSGKFLASCSADMQVKLWDFTIYQCIKTLTGHDHNVSSVAFLPSGDFLVSASRDKTIKMWEVSTGYCTKTFIGHTEWIRSVRPSPEGNLLASCSNDHTIRIWSVESRECQVVLRGHEHVVECIAWASHPQSILAINSSASEGGDSTNFTNDGFINATTNGISTDLNSLPSSMNSSLLLVSGSRDRTIRFWDVNIGICLFVLIGHDNWVRQLVFHPHGRLLLSASDDKTIRVWDLKNRRCHKTLNAHSHFVTSLDVNRLAPYAITGSVDQTIHIWDCR</sequence>
<evidence type="ECO:0000259" key="15">
    <source>
        <dbReference type="Pfam" id="PF24951"/>
    </source>
</evidence>
<evidence type="ECO:0000256" key="1">
    <source>
        <dbReference type="ARBA" id="ARBA00022448"/>
    </source>
</evidence>
<keyword evidence="9 13" id="KW-0175">Coiled coil</keyword>
<evidence type="ECO:0000256" key="14">
    <source>
        <dbReference type="PROSITE-ProRule" id="PRU00221"/>
    </source>
</evidence>
<dbReference type="InterPro" id="IPR017252">
    <property type="entry name" value="Dynein_regulator_LIS1"/>
</dbReference>
<keyword evidence="11 13" id="KW-0206">Cytoskeleton</keyword>
<dbReference type="GO" id="GO:0005813">
    <property type="term" value="C:centrosome"/>
    <property type="evidence" value="ECO:0007669"/>
    <property type="project" value="UniProtKB-SubCell"/>
</dbReference>
<dbReference type="InterPro" id="IPR056795">
    <property type="entry name" value="PAC1-like_LisH-like_dom"/>
</dbReference>
<feature type="repeat" description="WD" evidence="14">
    <location>
        <begin position="118"/>
        <end position="159"/>
    </location>
</feature>
<evidence type="ECO:0000256" key="2">
    <source>
        <dbReference type="ARBA" id="ARBA00022490"/>
    </source>
</evidence>
<keyword evidence="4 13" id="KW-0132">Cell division</keyword>
<feature type="domain" description="PAC1-like LisH-like dimerisation" evidence="15">
    <location>
        <begin position="5"/>
        <end position="38"/>
    </location>
</feature>
<dbReference type="InterPro" id="IPR001680">
    <property type="entry name" value="WD40_rpt"/>
</dbReference>
<dbReference type="InParanoid" id="A0A3Q0KLI5"/>
<dbReference type="CDD" id="cd00200">
    <property type="entry name" value="WD40"/>
    <property type="match status" value="1"/>
</dbReference>
<dbReference type="Pfam" id="PF00400">
    <property type="entry name" value="WD40"/>
    <property type="match status" value="3"/>
</dbReference>
<comment type="similarity">
    <text evidence="13">Belongs to the WD repeat LIS1/nudF family.</text>
</comment>
<keyword evidence="8 13" id="KW-0498">Mitosis</keyword>
<dbReference type="WBParaSite" id="Smp_129340.1">
    <property type="protein sequence ID" value="Smp_129340.1"/>
    <property type="gene ID" value="Smp_129340"/>
</dbReference>
<dbReference type="Pfam" id="PF25173">
    <property type="entry name" value="Beta-prop_WDR3_1st"/>
    <property type="match status" value="1"/>
</dbReference>
<feature type="repeat" description="WD" evidence="14">
    <location>
        <begin position="202"/>
        <end position="243"/>
    </location>
</feature>
<dbReference type="InterPro" id="IPR020472">
    <property type="entry name" value="WD40_PAC1"/>
</dbReference>
<dbReference type="Gene3D" id="2.130.10.10">
    <property type="entry name" value="YVTN repeat-like/Quinoprotein amine dehydrogenase"/>
    <property type="match status" value="1"/>
</dbReference>
<dbReference type="PIRSF" id="PIRSF037647">
    <property type="entry name" value="Dynein_regulator_Lis1"/>
    <property type="match status" value="1"/>
</dbReference>
<organism evidence="16 17">
    <name type="scientific">Schistosoma mansoni</name>
    <name type="common">Blood fluke</name>
    <dbReference type="NCBI Taxonomy" id="6183"/>
    <lineage>
        <taxon>Eukaryota</taxon>
        <taxon>Metazoa</taxon>
        <taxon>Spiralia</taxon>
        <taxon>Lophotrochozoa</taxon>
        <taxon>Platyhelminthes</taxon>
        <taxon>Trematoda</taxon>
        <taxon>Digenea</taxon>
        <taxon>Strigeidida</taxon>
        <taxon>Schistosomatoidea</taxon>
        <taxon>Schistosomatidae</taxon>
        <taxon>Schistosoma</taxon>
    </lineage>
</organism>
<evidence type="ECO:0000256" key="7">
    <source>
        <dbReference type="ARBA" id="ARBA00022737"/>
    </source>
</evidence>
<keyword evidence="6 13" id="KW-0493">Microtubule</keyword>
<feature type="repeat" description="WD" evidence="14">
    <location>
        <begin position="350"/>
        <end position="366"/>
    </location>
</feature>
<accession>A0A3Q0KLI5</accession>
<evidence type="ECO:0000256" key="13">
    <source>
        <dbReference type="HAMAP-Rule" id="MF_03141"/>
    </source>
</evidence>
<evidence type="ECO:0000256" key="5">
    <source>
        <dbReference type="ARBA" id="ARBA00022664"/>
    </source>
</evidence>
<feature type="coiled-coil region" evidence="13">
    <location>
        <begin position="56"/>
        <end position="83"/>
    </location>
</feature>
<evidence type="ECO:0000256" key="12">
    <source>
        <dbReference type="ARBA" id="ARBA00023306"/>
    </source>
</evidence>
<keyword evidence="1 13" id="KW-0813">Transport</keyword>
<dbReference type="InterPro" id="IPR006594">
    <property type="entry name" value="LisH"/>
</dbReference>
<keyword evidence="7" id="KW-0677">Repeat</keyword>
<dbReference type="STRING" id="6183.A0A3Q0KLI5"/>
<dbReference type="PANTHER" id="PTHR44006:SF1">
    <property type="entry name" value="U5 SMALL NUCLEAR RIBONUCLEOPROTEIN 40 KDA PROTEIN"/>
    <property type="match status" value="1"/>
</dbReference>
<dbReference type="PRINTS" id="PR00320">
    <property type="entry name" value="GPROTEINBRPT"/>
</dbReference>
<evidence type="ECO:0000313" key="17">
    <source>
        <dbReference type="WBParaSite" id="Smp_129340.1"/>
    </source>
</evidence>
<reference evidence="16" key="1">
    <citation type="journal article" date="2012" name="PLoS Negl. Trop. Dis.">
        <title>A systematically improved high quality genome and transcriptome of the human blood fluke Schistosoma mansoni.</title>
        <authorList>
            <person name="Protasio A.V."/>
            <person name="Tsai I.J."/>
            <person name="Babbage A."/>
            <person name="Nichol S."/>
            <person name="Hunt M."/>
            <person name="Aslett M.A."/>
            <person name="De Silva N."/>
            <person name="Velarde G.S."/>
            <person name="Anderson T.J."/>
            <person name="Clark R.C."/>
            <person name="Davidson C."/>
            <person name="Dillon G.P."/>
            <person name="Holroyd N.E."/>
            <person name="LoVerde P.T."/>
            <person name="Lloyd C."/>
            <person name="McQuillan J."/>
            <person name="Oliveira G."/>
            <person name="Otto T.D."/>
            <person name="Parker-Manuel S.J."/>
            <person name="Quail M.A."/>
            <person name="Wilson R.A."/>
            <person name="Zerlotini A."/>
            <person name="Dunne D.W."/>
            <person name="Berriman M."/>
        </authorList>
    </citation>
    <scope>NUCLEOTIDE SEQUENCE [LARGE SCALE GENOMIC DNA]</scope>
    <source>
        <strain evidence="16">Puerto Rican</strain>
    </source>
</reference>
<evidence type="ECO:0000256" key="6">
    <source>
        <dbReference type="ARBA" id="ARBA00022701"/>
    </source>
</evidence>
<dbReference type="Proteomes" id="UP000008854">
    <property type="component" value="Unassembled WGS sequence"/>
</dbReference>
<dbReference type="PROSITE" id="PS50294">
    <property type="entry name" value="WD_REPEATS_REGION"/>
    <property type="match status" value="6"/>
</dbReference>
<feature type="repeat" description="WD" evidence="14">
    <location>
        <begin position="374"/>
        <end position="415"/>
    </location>
</feature>
<feature type="repeat" description="WD" evidence="14">
    <location>
        <begin position="244"/>
        <end position="285"/>
    </location>
</feature>
<feature type="repeat" description="WD" evidence="14">
    <location>
        <begin position="416"/>
        <end position="450"/>
    </location>
</feature>
<dbReference type="GO" id="GO:0005737">
    <property type="term" value="C:cytoplasm"/>
    <property type="evidence" value="ECO:0007669"/>
    <property type="project" value="UniProtKB-UniRule"/>
</dbReference>
<dbReference type="GO" id="GO:0003723">
    <property type="term" value="F:RNA binding"/>
    <property type="evidence" value="ECO:0007669"/>
    <property type="project" value="TreeGrafter"/>
</dbReference>
<dbReference type="SMART" id="SM00320">
    <property type="entry name" value="WD40"/>
    <property type="match status" value="7"/>
</dbReference>
<evidence type="ECO:0000256" key="10">
    <source>
        <dbReference type="ARBA" id="ARBA00023187"/>
    </source>
</evidence>
<keyword evidence="2 13" id="KW-0963">Cytoplasm</keyword>
<dbReference type="PROSITE" id="PS50896">
    <property type="entry name" value="LISH"/>
    <property type="match status" value="1"/>
</dbReference>
<evidence type="ECO:0000313" key="16">
    <source>
        <dbReference type="Proteomes" id="UP000008854"/>
    </source>
</evidence>
<dbReference type="Gene3D" id="1.20.960.30">
    <property type="match status" value="1"/>
</dbReference>
<evidence type="ECO:0000256" key="11">
    <source>
        <dbReference type="ARBA" id="ARBA00023212"/>
    </source>
</evidence>
<dbReference type="AlphaFoldDB" id="A0A3Q0KLI5"/>
<dbReference type="InterPro" id="IPR036322">
    <property type="entry name" value="WD40_repeat_dom_sf"/>
</dbReference>
<dbReference type="GO" id="GO:0071013">
    <property type="term" value="C:catalytic step 2 spliceosome"/>
    <property type="evidence" value="ECO:0007669"/>
    <property type="project" value="TreeGrafter"/>
</dbReference>
<evidence type="ECO:0000256" key="8">
    <source>
        <dbReference type="ARBA" id="ARBA00022776"/>
    </source>
</evidence>
<dbReference type="InterPro" id="IPR015943">
    <property type="entry name" value="WD40/YVTN_repeat-like_dom_sf"/>
</dbReference>
<dbReference type="PROSITE" id="PS00678">
    <property type="entry name" value="WD_REPEATS_1"/>
    <property type="match status" value="4"/>
</dbReference>
<keyword evidence="12 13" id="KW-0131">Cell cycle</keyword>
<dbReference type="GO" id="GO:0008380">
    <property type="term" value="P:RNA splicing"/>
    <property type="evidence" value="ECO:0007669"/>
    <property type="project" value="UniProtKB-KW"/>
</dbReference>
<comment type="subcellular location">
    <subcellularLocation>
        <location evidence="13">Cytoplasm</location>
        <location evidence="13">Cytoskeleton</location>
    </subcellularLocation>
    <subcellularLocation>
        <location evidence="13">Cytoplasm</location>
        <location evidence="13">Cytoskeleton</location>
        <location evidence="13">Microtubule organizing center</location>
        <location evidence="13">Centrosome</location>
    </subcellularLocation>
    <text evidence="13">Localizes to the plus end of microtubules and to the centrosome.</text>
</comment>
<dbReference type="PANTHER" id="PTHR44006">
    <property type="entry name" value="U5 SMALL NUCLEAR RIBONUCLEOPROTEIN 40 KDA PROTEIN"/>
    <property type="match status" value="1"/>
</dbReference>
<dbReference type="SMART" id="SM00667">
    <property type="entry name" value="LisH"/>
    <property type="match status" value="1"/>
</dbReference>
<keyword evidence="3 14" id="KW-0853">WD repeat</keyword>
<reference evidence="17" key="2">
    <citation type="submission" date="2018-12" db="UniProtKB">
        <authorList>
            <consortium name="WormBaseParasite"/>
        </authorList>
    </citation>
    <scope>IDENTIFICATION</scope>
    <source>
        <strain evidence="17">Puerto Rican</strain>
    </source>
</reference>
<keyword evidence="16" id="KW-1185">Reference proteome</keyword>
<dbReference type="SUPFAM" id="SSF109925">
    <property type="entry name" value="Lissencephaly-1 protein (Lis-1, PAF-AH alpha) N-terminal domain"/>
    <property type="match status" value="1"/>
</dbReference>
<dbReference type="GO" id="GO:0005874">
    <property type="term" value="C:microtubule"/>
    <property type="evidence" value="ECO:0007669"/>
    <property type="project" value="UniProtKB-KW"/>
</dbReference>
<dbReference type="GO" id="GO:0051012">
    <property type="term" value="P:microtubule sliding"/>
    <property type="evidence" value="ECO:0007669"/>
    <property type="project" value="UniProtKB-UniRule"/>
</dbReference>
<keyword evidence="5" id="KW-0507">mRNA processing</keyword>
<dbReference type="GO" id="GO:0005875">
    <property type="term" value="C:microtubule associated complex"/>
    <property type="evidence" value="ECO:0007669"/>
    <property type="project" value="UniProtKB-UniRule"/>
</dbReference>
<evidence type="ECO:0000256" key="3">
    <source>
        <dbReference type="ARBA" id="ARBA00022574"/>
    </source>
</evidence>
<evidence type="ECO:0000256" key="4">
    <source>
        <dbReference type="ARBA" id="ARBA00022618"/>
    </source>
</evidence>
<dbReference type="GO" id="GO:0070840">
    <property type="term" value="F:dynein complex binding"/>
    <property type="evidence" value="ECO:0007669"/>
    <property type="project" value="UniProtKB-UniRule"/>
</dbReference>
<dbReference type="FunCoup" id="A0A3Q0KLI5">
    <property type="interactions" value="2130"/>
</dbReference>
<dbReference type="InterPro" id="IPR052234">
    <property type="entry name" value="U5_snRNP_Component"/>
</dbReference>
<proteinExistence type="inferred from homology"/>
<dbReference type="GO" id="GO:0000132">
    <property type="term" value="P:establishment of mitotic spindle orientation"/>
    <property type="evidence" value="ECO:0007669"/>
    <property type="project" value="UniProtKB-UniRule"/>
</dbReference>
<dbReference type="HAMAP" id="MF_03141">
    <property type="entry name" value="lis1"/>
    <property type="match status" value="1"/>
</dbReference>
<protein>
    <recommendedName>
        <fullName evidence="13">Lissencephaly-1 homolog</fullName>
    </recommendedName>
</protein>
<feature type="repeat" description="WD" evidence="14">
    <location>
        <begin position="160"/>
        <end position="201"/>
    </location>
</feature>
<dbReference type="GO" id="GO:0006397">
    <property type="term" value="P:mRNA processing"/>
    <property type="evidence" value="ECO:0007669"/>
    <property type="project" value="UniProtKB-KW"/>
</dbReference>
<dbReference type="GO" id="GO:0051301">
    <property type="term" value="P:cell division"/>
    <property type="evidence" value="ECO:0007669"/>
    <property type="project" value="UniProtKB-KW"/>
</dbReference>
<name>A0A3Q0KLI5_SCHMA</name>